<evidence type="ECO:0000313" key="2">
    <source>
        <dbReference type="Proteomes" id="UP000514713"/>
    </source>
</evidence>
<accession>A0A7D7LCG7</accession>
<protein>
    <submittedName>
        <fullName evidence="1">Uncharacterized protein</fullName>
    </submittedName>
</protein>
<name>A0A7D7LCG7_9NOSO</name>
<sequence length="64" mass="7158">MDNIEAMPTAVNYALLEEALTAFEAAKKLLTTAQVALSLENQFRDTRETAATLDCFTYNLSRQE</sequence>
<evidence type="ECO:0000313" key="1">
    <source>
        <dbReference type="EMBL" id="QMS89953.1"/>
    </source>
</evidence>
<dbReference type="KEGG" id="ned:HUN01_21045"/>
<keyword evidence="2" id="KW-1185">Reference proteome</keyword>
<dbReference type="EMBL" id="CP054698">
    <property type="protein sequence ID" value="QMS89953.1"/>
    <property type="molecule type" value="Genomic_DNA"/>
</dbReference>
<dbReference type="RefSeq" id="WP_181927833.1">
    <property type="nucleotide sequence ID" value="NZ_CP054698.1"/>
</dbReference>
<dbReference type="Proteomes" id="UP000514713">
    <property type="component" value="Chromosome"/>
</dbReference>
<proteinExistence type="predicted"/>
<organism evidence="1 2">
    <name type="scientific">Nostoc edaphicum CCNP1411</name>
    <dbReference type="NCBI Taxonomy" id="1472755"/>
    <lineage>
        <taxon>Bacteria</taxon>
        <taxon>Bacillati</taxon>
        <taxon>Cyanobacteriota</taxon>
        <taxon>Cyanophyceae</taxon>
        <taxon>Nostocales</taxon>
        <taxon>Nostocaceae</taxon>
        <taxon>Nostoc</taxon>
    </lineage>
</organism>
<reference evidence="2" key="1">
    <citation type="submission" date="2020-06" db="EMBL/GenBank/DDBJ databases">
        <title>Nostoc edaphicum CCNP1411 genome.</title>
        <authorList>
            <person name="Fidor A."/>
            <person name="Grabski M."/>
            <person name="Gawor J."/>
            <person name="Gromadka R."/>
            <person name="Wegrzyn G."/>
            <person name="Mazur-Marzec H."/>
        </authorList>
    </citation>
    <scope>NUCLEOTIDE SEQUENCE [LARGE SCALE GENOMIC DNA]</scope>
    <source>
        <strain evidence="2">CCNP1411</strain>
    </source>
</reference>
<gene>
    <name evidence="1" type="ORF">HUN01_21045</name>
</gene>
<dbReference type="AlphaFoldDB" id="A0A7D7LCG7"/>